<dbReference type="CDD" id="cd06558">
    <property type="entry name" value="crotonase-like"/>
    <property type="match status" value="1"/>
</dbReference>
<evidence type="ECO:0000313" key="17">
    <source>
        <dbReference type="EMBL" id="SET66927.1"/>
    </source>
</evidence>
<dbReference type="RefSeq" id="WP_092933005.1">
    <property type="nucleotide sequence ID" value="NZ_FMZP01000005.1"/>
</dbReference>
<keyword evidence="18" id="KW-1185">Reference proteome</keyword>
<dbReference type="InterPro" id="IPR036291">
    <property type="entry name" value="NAD(P)-bd_dom_sf"/>
</dbReference>
<evidence type="ECO:0000256" key="12">
    <source>
        <dbReference type="ARBA" id="ARBA00023268"/>
    </source>
</evidence>
<dbReference type="SUPFAM" id="SSF48179">
    <property type="entry name" value="6-phosphogluconate dehydrogenase C-terminal domain-like"/>
    <property type="match status" value="2"/>
</dbReference>
<evidence type="ECO:0000256" key="1">
    <source>
        <dbReference type="ARBA" id="ARBA00005005"/>
    </source>
</evidence>
<protein>
    <recommendedName>
        <fullName evidence="6">enoyl-CoA hydratase</fullName>
        <ecNumber evidence="6">4.2.1.17</ecNumber>
    </recommendedName>
</protein>
<reference evidence="18 19" key="2">
    <citation type="submission" date="2016-10" db="EMBL/GenBank/DDBJ databases">
        <authorList>
            <person name="Varghese N."/>
            <person name="Submissions S."/>
        </authorList>
    </citation>
    <scope>NUCLEOTIDE SEQUENCE [LARGE SCALE GENOMIC DNA]</scope>
    <source>
        <strain evidence="16 19">CDM_1</strain>
        <strain evidence="18">CDM_6</strain>
    </source>
</reference>
<feature type="domain" description="3-hydroxyacyl-CoA dehydrogenase C-terminal" evidence="14">
    <location>
        <begin position="307"/>
        <end position="393"/>
    </location>
</feature>
<evidence type="ECO:0000256" key="6">
    <source>
        <dbReference type="ARBA" id="ARBA00012076"/>
    </source>
</evidence>
<evidence type="ECO:0000259" key="14">
    <source>
        <dbReference type="Pfam" id="PF00725"/>
    </source>
</evidence>
<comment type="similarity">
    <text evidence="4">In the N-terminal section; belongs to the enoyl-CoA hydratase/isomerase family.</text>
</comment>
<dbReference type="SUPFAM" id="SSF52096">
    <property type="entry name" value="ClpP/crotonase"/>
    <property type="match status" value="1"/>
</dbReference>
<evidence type="ECO:0000259" key="15">
    <source>
        <dbReference type="Pfam" id="PF02737"/>
    </source>
</evidence>
<dbReference type="InterPro" id="IPR008927">
    <property type="entry name" value="6-PGluconate_DH-like_C_sf"/>
</dbReference>
<proteinExistence type="inferred from homology"/>
<comment type="pathway">
    <text evidence="1">Lipid metabolism; fatty acid beta-oxidation.</text>
</comment>
<evidence type="ECO:0000256" key="2">
    <source>
        <dbReference type="ARBA" id="ARBA00005254"/>
    </source>
</evidence>
<dbReference type="Proteomes" id="UP000199320">
    <property type="component" value="Unassembled WGS sequence"/>
</dbReference>
<dbReference type="InterPro" id="IPR006108">
    <property type="entry name" value="3HC_DH_C"/>
</dbReference>
<dbReference type="STRING" id="392421.SAMN04488694_11030"/>
<dbReference type="InterPro" id="IPR029045">
    <property type="entry name" value="ClpP/crotonase-like_dom_sf"/>
</dbReference>
<dbReference type="InterPro" id="IPR018376">
    <property type="entry name" value="Enoyl-CoA_hyd/isom_CS"/>
</dbReference>
<feature type="domain" description="3-hydroxyacyl-CoA dehydrogenase C-terminal" evidence="14">
    <location>
        <begin position="191"/>
        <end position="286"/>
    </location>
</feature>
<dbReference type="InterPro" id="IPR006180">
    <property type="entry name" value="3-OHacyl-CoA_DH_CS"/>
</dbReference>
<dbReference type="Gene3D" id="1.10.1040.10">
    <property type="entry name" value="N-(1-d-carboxylethyl)-l-norvaline Dehydrogenase, domain 2"/>
    <property type="match status" value="2"/>
</dbReference>
<comment type="similarity">
    <text evidence="2 13">Belongs to the enoyl-CoA hydratase/isomerase family.</text>
</comment>
<dbReference type="EMBL" id="FMZP01000005">
    <property type="protein sequence ID" value="SDC55779.1"/>
    <property type="molecule type" value="Genomic_DNA"/>
</dbReference>
<accession>A0A1I0G877</accession>
<dbReference type="PANTHER" id="PTHR43612">
    <property type="entry name" value="TRIFUNCTIONAL ENZYME SUBUNIT ALPHA"/>
    <property type="match status" value="1"/>
</dbReference>
<evidence type="ECO:0000256" key="10">
    <source>
        <dbReference type="ARBA" id="ARBA00023098"/>
    </source>
</evidence>
<dbReference type="GO" id="GO:0004300">
    <property type="term" value="F:enoyl-CoA hydratase activity"/>
    <property type="evidence" value="ECO:0007669"/>
    <property type="project" value="UniProtKB-EC"/>
</dbReference>
<evidence type="ECO:0000313" key="16">
    <source>
        <dbReference type="EMBL" id="SDC55779.1"/>
    </source>
</evidence>
<evidence type="ECO:0000256" key="3">
    <source>
        <dbReference type="ARBA" id="ARBA00007005"/>
    </source>
</evidence>
<dbReference type="FunFam" id="3.40.50.720:FF:000009">
    <property type="entry name" value="Fatty oxidation complex, alpha subunit"/>
    <property type="match status" value="1"/>
</dbReference>
<dbReference type="InterPro" id="IPR050136">
    <property type="entry name" value="FA_oxidation_alpha_subunit"/>
</dbReference>
<evidence type="ECO:0000313" key="18">
    <source>
        <dbReference type="Proteomes" id="UP000199320"/>
    </source>
</evidence>
<dbReference type="AlphaFoldDB" id="A0A1I0G877"/>
<dbReference type="PRINTS" id="PR00077">
    <property type="entry name" value="GPDHDRGNASE"/>
</dbReference>
<evidence type="ECO:0000256" key="4">
    <source>
        <dbReference type="ARBA" id="ARBA00008750"/>
    </source>
</evidence>
<evidence type="ECO:0000313" key="19">
    <source>
        <dbReference type="Proteomes" id="UP000324021"/>
    </source>
</evidence>
<keyword evidence="10" id="KW-0443">Lipid metabolism</keyword>
<dbReference type="FunFam" id="3.90.226.10:FF:000009">
    <property type="entry name" value="Carnitinyl-CoA dehydratase"/>
    <property type="match status" value="1"/>
</dbReference>
<evidence type="ECO:0000256" key="5">
    <source>
        <dbReference type="ARBA" id="ARBA00009463"/>
    </source>
</evidence>
<organism evidence="17 18">
    <name type="scientific">Natrinema hispanicum</name>
    <dbReference type="NCBI Taxonomy" id="392421"/>
    <lineage>
        <taxon>Archaea</taxon>
        <taxon>Methanobacteriati</taxon>
        <taxon>Methanobacteriota</taxon>
        <taxon>Stenosarchaea group</taxon>
        <taxon>Halobacteria</taxon>
        <taxon>Halobacteriales</taxon>
        <taxon>Natrialbaceae</taxon>
        <taxon>Natrinema</taxon>
    </lineage>
</organism>
<dbReference type="GO" id="GO:0016509">
    <property type="term" value="F:long-chain (3S)-3-hydroxyacyl-CoA dehydrogenase (NAD+) activity"/>
    <property type="evidence" value="ECO:0007669"/>
    <property type="project" value="TreeGrafter"/>
</dbReference>
<reference evidence="17" key="1">
    <citation type="submission" date="2016-10" db="EMBL/GenBank/DDBJ databases">
        <authorList>
            <person name="de Groot N.N."/>
        </authorList>
    </citation>
    <scope>NUCLEOTIDE SEQUENCE [LARGE SCALE GENOMIC DNA]</scope>
    <source>
        <strain evidence="17">CDM_6</strain>
    </source>
</reference>
<dbReference type="InterPro" id="IPR006176">
    <property type="entry name" value="3-OHacyl-CoA_DH_NAD-bd"/>
</dbReference>
<dbReference type="Proteomes" id="UP000324021">
    <property type="component" value="Unassembled WGS sequence"/>
</dbReference>
<dbReference type="Pfam" id="PF00725">
    <property type="entry name" value="3HCDH"/>
    <property type="match status" value="2"/>
</dbReference>
<dbReference type="Pfam" id="PF02737">
    <property type="entry name" value="3HCDH_N"/>
    <property type="match status" value="1"/>
</dbReference>
<dbReference type="GO" id="GO:0006072">
    <property type="term" value="P:glycerol-3-phosphate metabolic process"/>
    <property type="evidence" value="ECO:0007669"/>
    <property type="project" value="InterPro"/>
</dbReference>
<dbReference type="PANTHER" id="PTHR43612:SF3">
    <property type="entry name" value="TRIFUNCTIONAL ENZYME SUBUNIT ALPHA, MITOCHONDRIAL"/>
    <property type="match status" value="1"/>
</dbReference>
<keyword evidence="9" id="KW-0520">NAD</keyword>
<dbReference type="PROSITE" id="PS00166">
    <property type="entry name" value="ENOYL_COA_HYDRATASE"/>
    <property type="match status" value="1"/>
</dbReference>
<dbReference type="EC" id="4.2.1.17" evidence="6"/>
<keyword evidence="7" id="KW-0276">Fatty acid metabolism</keyword>
<evidence type="ECO:0000256" key="9">
    <source>
        <dbReference type="ARBA" id="ARBA00023027"/>
    </source>
</evidence>
<dbReference type="OrthoDB" id="39812at2157"/>
<feature type="domain" description="3-hydroxyacyl-CoA dehydrogenase NAD binding" evidence="15">
    <location>
        <begin position="8"/>
        <end position="188"/>
    </location>
</feature>
<name>A0A1I0G877_9EURY</name>
<evidence type="ECO:0000256" key="7">
    <source>
        <dbReference type="ARBA" id="ARBA00022832"/>
    </source>
</evidence>
<keyword evidence="12" id="KW-0511">Multifunctional enzyme</keyword>
<dbReference type="InterPro" id="IPR006168">
    <property type="entry name" value="G3P_DH_NAD-dep"/>
</dbReference>
<dbReference type="Gene3D" id="3.40.50.720">
    <property type="entry name" value="NAD(P)-binding Rossmann-like Domain"/>
    <property type="match status" value="1"/>
</dbReference>
<comment type="similarity">
    <text evidence="5">Belongs to the 3-hydroxyacyl-CoA dehydrogenase family.</text>
</comment>
<dbReference type="PROSITE" id="PS00067">
    <property type="entry name" value="3HCDH"/>
    <property type="match status" value="1"/>
</dbReference>
<evidence type="ECO:0000256" key="13">
    <source>
        <dbReference type="RuleBase" id="RU003707"/>
    </source>
</evidence>
<evidence type="ECO:0000256" key="11">
    <source>
        <dbReference type="ARBA" id="ARBA00023239"/>
    </source>
</evidence>
<dbReference type="UniPathway" id="UPA00659"/>
<dbReference type="Pfam" id="PF00378">
    <property type="entry name" value="ECH_1"/>
    <property type="match status" value="1"/>
</dbReference>
<dbReference type="EMBL" id="FOIC01000010">
    <property type="protein sequence ID" value="SET66927.1"/>
    <property type="molecule type" value="Genomic_DNA"/>
</dbReference>
<gene>
    <name evidence="17" type="ORF">SAMN04488694_11030</name>
    <name evidence="16" type="ORF">SAMN05192552_100510</name>
</gene>
<dbReference type="GO" id="GO:0006635">
    <property type="term" value="P:fatty acid beta-oxidation"/>
    <property type="evidence" value="ECO:0007669"/>
    <property type="project" value="UniProtKB-UniPathway"/>
</dbReference>
<keyword evidence="11" id="KW-0456">Lyase</keyword>
<keyword evidence="8" id="KW-0560">Oxidoreductase</keyword>
<evidence type="ECO:0000256" key="8">
    <source>
        <dbReference type="ARBA" id="ARBA00023002"/>
    </source>
</evidence>
<dbReference type="InterPro" id="IPR013328">
    <property type="entry name" value="6PGD_dom2"/>
</dbReference>
<dbReference type="Gene3D" id="3.90.226.10">
    <property type="entry name" value="2-enoyl-CoA Hydratase, Chain A, domain 1"/>
    <property type="match status" value="1"/>
</dbReference>
<dbReference type="GO" id="GO:0070403">
    <property type="term" value="F:NAD+ binding"/>
    <property type="evidence" value="ECO:0007669"/>
    <property type="project" value="InterPro"/>
</dbReference>
<dbReference type="SUPFAM" id="SSF51735">
    <property type="entry name" value="NAD(P)-binding Rossmann-fold domains"/>
    <property type="match status" value="1"/>
</dbReference>
<sequence>MELEDINTIAVLGAGNMGHGIAEVAAIAGYDVRMRDINDEFVQNGYEQIEWSLGKLAENDQLTEEAADAALERVTPLVDMEEAVADADVVIEAVPEQMEIKKEVYTDLEAVAPDRAIFATNTSSLSITDLSEVTERPERFCGMHFFNPPIRMDLVEVISGAHTADETLDVVEDLADDLGKTPVRVRKDVPGFIVNRILVPLMNEAAWLVEDDVATIEEVDATTKFDIGLPMGSFELADYVGIDVGYHVLEYMHEVAGERYEPCPLLESKVESEEFGQKSGQGFYDYEDGDGADVSMDEELFSETVKERLLAVVANEVAYLVGDDVASPTEIDTAVKLGGRWPNGPAKFADEYGVETLADALEDADAETDHPRYEPFDYLATVAEEGGFYDDTSAGEMTGAPDFETIELTHPRDGVAQIELDRPQQMNSISITLVEELDTALDLVDGDDSVRALLLTGAGSKAFSAGADFMSIAGSGADPYEAIELSKDGQETFGRLEELELPVVAAIDGYCLGGGMELAMCADIRISTSRSEFGQPEFDLGLLPGWGGTQRLQRIVGMGRAKEIIFTAERFPAEEMAEFGFVNEVVDPDEFETAAHDYAAKLAGGPPLAMRYTKRAMHKGWDNHEAGLEIESLGFGHVVNSEDVHEGINAFFGDDEPEFEGQ</sequence>
<dbReference type="InterPro" id="IPR001753">
    <property type="entry name" value="Enoyl-CoA_hydra/iso"/>
</dbReference>
<comment type="similarity">
    <text evidence="3">In the central section; belongs to the 3-hydroxyacyl-CoA dehydrogenase family.</text>
</comment>